<sequence>MLAEKKQAGSLTDKRIIMLHSGVATGGTRGEGKWRGDVSGKEDGGLTYQQIGLAKLRGVREWLGNNVGLTPQKEEGAEDVPKMIIFAHHIELLDRIERYVHDCGVDYVRFDGSTLGRDRQAAVQDFKHRDEIRVAIVGVTAGGVGLDFSAAQTVVFAELPTSSADLMHAKDRAHRRGQSSAVNVYLFCAKDTGDETSWMRLSESLERVTTVVNGSENAVRGIHVDAIEDKASGQKFRMENAETEDWGATQWEGGVGIGCEMGPPGVEEETWERRMARKGRITELRKWKSRGLEWRRKLTPAGTERL</sequence>
<name>A0A1Y1HPT8_KLENI</name>
<evidence type="ECO:0000313" key="3">
    <source>
        <dbReference type="EMBL" id="GAQ80645.1"/>
    </source>
</evidence>
<accession>A0A1Y1HPT8</accession>
<feature type="domain" description="Helicase C-terminal" evidence="2">
    <location>
        <begin position="72"/>
        <end position="223"/>
    </location>
</feature>
<dbReference type="GO" id="GO:0031297">
    <property type="term" value="P:replication fork processing"/>
    <property type="evidence" value="ECO:0000318"/>
    <property type="project" value="GO_Central"/>
</dbReference>
<dbReference type="PANTHER" id="PTHR45766:SF5">
    <property type="entry name" value="SNF2 DOMAIN-CONTAINING PROTEIN _ HELICASE DOMAIN-CONTAINING PROTEIN _ HNH ENDONUCLEASE DOMAIN-CONTAINING PROTEIN"/>
    <property type="match status" value="1"/>
</dbReference>
<dbReference type="InterPro" id="IPR001650">
    <property type="entry name" value="Helicase_C-like"/>
</dbReference>
<dbReference type="InterPro" id="IPR027417">
    <property type="entry name" value="P-loop_NTPase"/>
</dbReference>
<evidence type="ECO:0000259" key="2">
    <source>
        <dbReference type="PROSITE" id="PS51194"/>
    </source>
</evidence>
<dbReference type="CDD" id="cd18793">
    <property type="entry name" value="SF2_C_SNF"/>
    <property type="match status" value="1"/>
</dbReference>
<evidence type="ECO:0000313" key="4">
    <source>
        <dbReference type="Proteomes" id="UP000054558"/>
    </source>
</evidence>
<dbReference type="STRING" id="105231.A0A1Y1HPT8"/>
<dbReference type="Gene3D" id="3.40.50.300">
    <property type="entry name" value="P-loop containing nucleotide triphosphate hydrolases"/>
    <property type="match status" value="1"/>
</dbReference>
<dbReference type="OrthoDB" id="2020905at2759"/>
<dbReference type="SUPFAM" id="SSF52540">
    <property type="entry name" value="P-loop containing nucleoside triphosphate hydrolases"/>
    <property type="match status" value="1"/>
</dbReference>
<dbReference type="GO" id="GO:0004520">
    <property type="term" value="F:DNA endonuclease activity"/>
    <property type="evidence" value="ECO:0000318"/>
    <property type="project" value="GO_Central"/>
</dbReference>
<proteinExistence type="predicted"/>
<dbReference type="EMBL" id="DF237007">
    <property type="protein sequence ID" value="GAQ80645.1"/>
    <property type="molecule type" value="Genomic_DNA"/>
</dbReference>
<evidence type="ECO:0000256" key="1">
    <source>
        <dbReference type="ARBA" id="ARBA00022801"/>
    </source>
</evidence>
<dbReference type="InterPro" id="IPR049730">
    <property type="entry name" value="SNF2/RAD54-like_C"/>
</dbReference>
<keyword evidence="4" id="KW-1185">Reference proteome</keyword>
<dbReference type="PANTHER" id="PTHR45766">
    <property type="entry name" value="DNA ANNEALING HELICASE AND ENDONUCLEASE ZRANB3 FAMILY MEMBER"/>
    <property type="match status" value="1"/>
</dbReference>
<dbReference type="PROSITE" id="PS51194">
    <property type="entry name" value="HELICASE_CTER"/>
    <property type="match status" value="1"/>
</dbReference>
<keyword evidence="1" id="KW-0378">Hydrolase</keyword>
<dbReference type="AlphaFoldDB" id="A0A1Y1HPT8"/>
<gene>
    <name evidence="3" type="ORF">KFL_000580395</name>
</gene>
<dbReference type="Pfam" id="PF00271">
    <property type="entry name" value="Helicase_C"/>
    <property type="match status" value="1"/>
</dbReference>
<dbReference type="GO" id="GO:0016787">
    <property type="term" value="F:hydrolase activity"/>
    <property type="evidence" value="ECO:0007669"/>
    <property type="project" value="UniProtKB-KW"/>
</dbReference>
<reference evidence="3 4" key="1">
    <citation type="journal article" date="2014" name="Nat. Commun.">
        <title>Klebsormidium flaccidum genome reveals primary factors for plant terrestrial adaptation.</title>
        <authorList>
            <person name="Hori K."/>
            <person name="Maruyama F."/>
            <person name="Fujisawa T."/>
            <person name="Togashi T."/>
            <person name="Yamamoto N."/>
            <person name="Seo M."/>
            <person name="Sato S."/>
            <person name="Yamada T."/>
            <person name="Mori H."/>
            <person name="Tajima N."/>
            <person name="Moriyama T."/>
            <person name="Ikeuchi M."/>
            <person name="Watanabe M."/>
            <person name="Wada H."/>
            <person name="Kobayashi K."/>
            <person name="Saito M."/>
            <person name="Masuda T."/>
            <person name="Sasaki-Sekimoto Y."/>
            <person name="Mashiguchi K."/>
            <person name="Awai K."/>
            <person name="Shimojima M."/>
            <person name="Masuda S."/>
            <person name="Iwai M."/>
            <person name="Nobusawa T."/>
            <person name="Narise T."/>
            <person name="Kondo S."/>
            <person name="Saito H."/>
            <person name="Sato R."/>
            <person name="Murakawa M."/>
            <person name="Ihara Y."/>
            <person name="Oshima-Yamada Y."/>
            <person name="Ohtaka K."/>
            <person name="Satoh M."/>
            <person name="Sonobe K."/>
            <person name="Ishii M."/>
            <person name="Ohtani R."/>
            <person name="Kanamori-Sato M."/>
            <person name="Honoki R."/>
            <person name="Miyazaki D."/>
            <person name="Mochizuki H."/>
            <person name="Umetsu J."/>
            <person name="Higashi K."/>
            <person name="Shibata D."/>
            <person name="Kamiya Y."/>
            <person name="Sato N."/>
            <person name="Nakamura Y."/>
            <person name="Tabata S."/>
            <person name="Ida S."/>
            <person name="Kurokawa K."/>
            <person name="Ohta H."/>
        </authorList>
    </citation>
    <scope>NUCLEOTIDE SEQUENCE [LARGE SCALE GENOMIC DNA]</scope>
    <source>
        <strain evidence="3 4">NIES-2285</strain>
    </source>
</reference>
<protein>
    <recommendedName>
        <fullName evidence="2">Helicase C-terminal domain-containing protein</fullName>
    </recommendedName>
</protein>
<organism evidence="3 4">
    <name type="scientific">Klebsormidium nitens</name>
    <name type="common">Green alga</name>
    <name type="synonym">Ulothrix nitens</name>
    <dbReference type="NCBI Taxonomy" id="105231"/>
    <lineage>
        <taxon>Eukaryota</taxon>
        <taxon>Viridiplantae</taxon>
        <taxon>Streptophyta</taxon>
        <taxon>Klebsormidiophyceae</taxon>
        <taxon>Klebsormidiales</taxon>
        <taxon>Klebsormidiaceae</taxon>
        <taxon>Klebsormidium</taxon>
    </lineage>
</organism>
<dbReference type="GO" id="GO:0043596">
    <property type="term" value="C:nuclear replication fork"/>
    <property type="evidence" value="ECO:0000318"/>
    <property type="project" value="GO_Central"/>
</dbReference>
<dbReference type="Proteomes" id="UP000054558">
    <property type="component" value="Unassembled WGS sequence"/>
</dbReference>
<dbReference type="GO" id="GO:0006281">
    <property type="term" value="P:DNA repair"/>
    <property type="evidence" value="ECO:0000318"/>
    <property type="project" value="GO_Central"/>
</dbReference>
<dbReference type="SMART" id="SM00490">
    <property type="entry name" value="HELICc"/>
    <property type="match status" value="1"/>
</dbReference>